<accession>A0A8J3URN2</accession>
<evidence type="ECO:0000259" key="2">
    <source>
        <dbReference type="PROSITE" id="PS51781"/>
    </source>
</evidence>
<keyword evidence="1" id="KW-0732">Signal</keyword>
<dbReference type="EMBL" id="BOOQ01000042">
    <property type="protein sequence ID" value="GII49495.1"/>
    <property type="molecule type" value="Genomic_DNA"/>
</dbReference>
<dbReference type="InterPro" id="IPR003646">
    <property type="entry name" value="SH3-like_bac-type"/>
</dbReference>
<name>A0A8J3URN2_9ACTN</name>
<evidence type="ECO:0000313" key="3">
    <source>
        <dbReference type="EMBL" id="GII49495.1"/>
    </source>
</evidence>
<organism evidence="3 4">
    <name type="scientific">Planotetraspora silvatica</name>
    <dbReference type="NCBI Taxonomy" id="234614"/>
    <lineage>
        <taxon>Bacteria</taxon>
        <taxon>Bacillati</taxon>
        <taxon>Actinomycetota</taxon>
        <taxon>Actinomycetes</taxon>
        <taxon>Streptosporangiales</taxon>
        <taxon>Streptosporangiaceae</taxon>
        <taxon>Planotetraspora</taxon>
    </lineage>
</organism>
<feature type="signal peptide" evidence="1">
    <location>
        <begin position="1"/>
        <end position="29"/>
    </location>
</feature>
<keyword evidence="4" id="KW-1185">Reference proteome</keyword>
<dbReference type="Gene3D" id="2.30.30.40">
    <property type="entry name" value="SH3 Domains"/>
    <property type="match status" value="2"/>
</dbReference>
<evidence type="ECO:0000313" key="4">
    <source>
        <dbReference type="Proteomes" id="UP000644610"/>
    </source>
</evidence>
<protein>
    <recommendedName>
        <fullName evidence="2">SH3b domain-containing protein</fullName>
    </recommendedName>
</protein>
<proteinExistence type="predicted"/>
<feature type="chain" id="PRO_5035177008" description="SH3b domain-containing protein" evidence="1">
    <location>
        <begin position="30"/>
        <end position="217"/>
    </location>
</feature>
<gene>
    <name evidence="3" type="ORF">Psi02_59190</name>
</gene>
<dbReference type="AlphaFoldDB" id="A0A8J3URN2"/>
<feature type="domain" description="SH3b" evidence="2">
    <location>
        <begin position="69"/>
        <end position="137"/>
    </location>
</feature>
<dbReference type="RefSeq" id="WP_203979067.1">
    <property type="nucleotide sequence ID" value="NZ_BAAAKY010000003.1"/>
</dbReference>
<comment type="caution">
    <text evidence="3">The sequence shown here is derived from an EMBL/GenBank/DDBJ whole genome shotgun (WGS) entry which is preliminary data.</text>
</comment>
<evidence type="ECO:0000256" key="1">
    <source>
        <dbReference type="SAM" id="SignalP"/>
    </source>
</evidence>
<dbReference type="PROSITE" id="PS51781">
    <property type="entry name" value="SH3B"/>
    <property type="match status" value="1"/>
</dbReference>
<dbReference type="Proteomes" id="UP000644610">
    <property type="component" value="Unassembled WGS sequence"/>
</dbReference>
<sequence length="217" mass="22950">MAIVKRIIPALTLCATAGLLMIAAAPARAAAKPRDEPAAAPAVKPIDEPAAVAPVAKPVLEPYRPPLSCTYQVVKVRPSSFLNVRQGPGLRYRPVGELTVADGRFAGACSGSHGWVALKSSSGRIGWASAGYLYRIPTPHPSVVRRPALSCTYRVANLRRGSHLQVRQGPGLAYKPVGTLDQADGRFAGACSAWRGWVAVTSSSGRPGWASSRYLQK</sequence>
<reference evidence="3" key="1">
    <citation type="submission" date="2021-01" db="EMBL/GenBank/DDBJ databases">
        <title>Whole genome shotgun sequence of Planotetraspora silvatica NBRC 100141.</title>
        <authorList>
            <person name="Komaki H."/>
            <person name="Tamura T."/>
        </authorList>
    </citation>
    <scope>NUCLEOTIDE SEQUENCE</scope>
    <source>
        <strain evidence="3">NBRC 100141</strain>
    </source>
</reference>